<proteinExistence type="predicted"/>
<gene>
    <name evidence="2" type="ORF">PDESU_05229</name>
</gene>
<feature type="region of interest" description="Disordered" evidence="1">
    <location>
        <begin position="293"/>
        <end position="332"/>
    </location>
</feature>
<dbReference type="EMBL" id="CAAHFG010000004">
    <property type="protein sequence ID" value="VGO16638.1"/>
    <property type="molecule type" value="Genomic_DNA"/>
</dbReference>
<evidence type="ECO:0000313" key="2">
    <source>
        <dbReference type="EMBL" id="VGO16638.1"/>
    </source>
</evidence>
<dbReference type="Proteomes" id="UP000366872">
    <property type="component" value="Unassembled WGS sequence"/>
</dbReference>
<name>A0A6C2U959_PONDE</name>
<protein>
    <submittedName>
        <fullName evidence="2">Uncharacterized protein</fullName>
    </submittedName>
</protein>
<feature type="compositionally biased region" description="Basic and acidic residues" evidence="1">
    <location>
        <begin position="323"/>
        <end position="332"/>
    </location>
</feature>
<dbReference type="RefSeq" id="WP_136082175.1">
    <property type="nucleotide sequence ID" value="NZ_CAAHFG010000004.1"/>
</dbReference>
<sequence length="332" mass="37489">MNYSDRYSAQVNRSVDELTGVEGSPFDARSAIQFKIDNSQATLSIVANVDPYASLFDMVSFVTLTRMVLEDHWVTGENGHLYENWLNRTRRQETNLWGIVDQVLRREQQEELRKAVEDYYRDNPDICRALRTQPQEMASAIPRRVGSVENSQNFFSLDPFASLDPVTRELTESRLFAKRATFVLTRMPELLRWQSELLLMDSTAQPDVAQMIRNSTSISESLDRASRAVEALPDHISYEREALVQALTDQQSELSEIIETATAMSESMTGTVTNTIRLVQLFGVGETNLALGTTSTNSNPFDNGGVPARCRSTSSNLRRQKPDHKNTAEILL</sequence>
<keyword evidence="3" id="KW-1185">Reference proteome</keyword>
<accession>A0A6C2U959</accession>
<organism evidence="2 3">
    <name type="scientific">Pontiella desulfatans</name>
    <dbReference type="NCBI Taxonomy" id="2750659"/>
    <lineage>
        <taxon>Bacteria</taxon>
        <taxon>Pseudomonadati</taxon>
        <taxon>Kiritimatiellota</taxon>
        <taxon>Kiritimatiellia</taxon>
        <taxon>Kiritimatiellales</taxon>
        <taxon>Pontiellaceae</taxon>
        <taxon>Pontiella</taxon>
    </lineage>
</organism>
<dbReference type="AlphaFoldDB" id="A0A6C2U959"/>
<evidence type="ECO:0000256" key="1">
    <source>
        <dbReference type="SAM" id="MobiDB-lite"/>
    </source>
</evidence>
<reference evidence="2 3" key="1">
    <citation type="submission" date="2019-04" db="EMBL/GenBank/DDBJ databases">
        <authorList>
            <person name="Van Vliet M D."/>
        </authorList>
    </citation>
    <scope>NUCLEOTIDE SEQUENCE [LARGE SCALE GENOMIC DNA]</scope>
    <source>
        <strain evidence="2 3">F1</strain>
    </source>
</reference>
<evidence type="ECO:0000313" key="3">
    <source>
        <dbReference type="Proteomes" id="UP000366872"/>
    </source>
</evidence>